<accession>A0A9W8Y7U8</accession>
<keyword evidence="2" id="KW-1185">Reference proteome</keyword>
<dbReference type="AlphaFoldDB" id="A0A9W8Y7U8"/>
<comment type="caution">
    <text evidence="1">The sequence shown here is derived from an EMBL/GenBank/DDBJ whole genome shotgun (WGS) entry which is preliminary data.</text>
</comment>
<dbReference type="Proteomes" id="UP001140560">
    <property type="component" value="Unassembled WGS sequence"/>
</dbReference>
<dbReference type="OrthoDB" id="4898680at2759"/>
<protein>
    <submittedName>
        <fullName evidence="1">Uncharacterized protein</fullName>
    </submittedName>
</protein>
<name>A0A9W8Y7U8_9PLEO</name>
<sequence length="149" mass="16389">MCSECEQLLVYGLPSIAVLTTALRDMARGTPVSQPYPSRTTLIRNLSVCVSHLESFSEGPEIYHTLCTKASKNITRALEEVLEPPNAFATSAEEGSTLSPLNVNVEEANNPPWLAELDSLNSEVFHNFDISTWTNDLWYTGAIGGWTNL</sequence>
<proteinExistence type="predicted"/>
<gene>
    <name evidence="1" type="ORF">N0V83_005814</name>
</gene>
<dbReference type="EMBL" id="JAPEUY010000009">
    <property type="protein sequence ID" value="KAJ4370050.1"/>
    <property type="molecule type" value="Genomic_DNA"/>
</dbReference>
<organism evidence="1 2">
    <name type="scientific">Neocucurbitaria cava</name>
    <dbReference type="NCBI Taxonomy" id="798079"/>
    <lineage>
        <taxon>Eukaryota</taxon>
        <taxon>Fungi</taxon>
        <taxon>Dikarya</taxon>
        <taxon>Ascomycota</taxon>
        <taxon>Pezizomycotina</taxon>
        <taxon>Dothideomycetes</taxon>
        <taxon>Pleosporomycetidae</taxon>
        <taxon>Pleosporales</taxon>
        <taxon>Pleosporineae</taxon>
        <taxon>Cucurbitariaceae</taxon>
        <taxon>Neocucurbitaria</taxon>
    </lineage>
</organism>
<reference evidence="1" key="1">
    <citation type="submission" date="2022-10" db="EMBL/GenBank/DDBJ databases">
        <title>Tapping the CABI collections for fungal endophytes: first genome assemblies for Collariella, Neodidymelliopsis, Ascochyta clinopodiicola, Didymella pomorum, Didymosphaeria variabile, Neocosmospora piperis and Neocucurbitaria cava.</title>
        <authorList>
            <person name="Hill R."/>
        </authorList>
    </citation>
    <scope>NUCLEOTIDE SEQUENCE</scope>
    <source>
        <strain evidence="1">IMI 356814</strain>
    </source>
</reference>
<evidence type="ECO:0000313" key="1">
    <source>
        <dbReference type="EMBL" id="KAJ4370050.1"/>
    </source>
</evidence>
<evidence type="ECO:0000313" key="2">
    <source>
        <dbReference type="Proteomes" id="UP001140560"/>
    </source>
</evidence>